<keyword evidence="7" id="KW-0547">Nucleotide-binding</keyword>
<evidence type="ECO:0000256" key="3">
    <source>
        <dbReference type="ARBA" id="ARBA00022543"/>
    </source>
</evidence>
<evidence type="ECO:0000313" key="16">
    <source>
        <dbReference type="EMBL" id="TPG55238.1"/>
    </source>
</evidence>
<dbReference type="InterPro" id="IPR001294">
    <property type="entry name" value="Phytochrome"/>
</dbReference>
<dbReference type="RefSeq" id="WP_140848857.1">
    <property type="nucleotide sequence ID" value="NZ_RCZC01000002.1"/>
</dbReference>
<evidence type="ECO:0000256" key="4">
    <source>
        <dbReference type="ARBA" id="ARBA00022553"/>
    </source>
</evidence>
<dbReference type="GO" id="GO:0000160">
    <property type="term" value="P:phosphorelay signal transduction system"/>
    <property type="evidence" value="ECO:0007669"/>
    <property type="project" value="InterPro"/>
</dbReference>
<dbReference type="InterPro" id="IPR011006">
    <property type="entry name" value="CheY-like_superfamily"/>
</dbReference>
<evidence type="ECO:0000256" key="11">
    <source>
        <dbReference type="ARBA" id="ARBA00023170"/>
    </source>
</evidence>
<dbReference type="OrthoDB" id="9760752at2"/>
<evidence type="ECO:0000256" key="6">
    <source>
        <dbReference type="ARBA" id="ARBA00022679"/>
    </source>
</evidence>
<dbReference type="InterPro" id="IPR043150">
    <property type="entry name" value="Phytochrome_PHY_sf"/>
</dbReference>
<keyword evidence="6" id="KW-0808">Transferase</keyword>
<dbReference type="Pfam" id="PF00360">
    <property type="entry name" value="PHY"/>
    <property type="match status" value="1"/>
</dbReference>
<sequence length="879" mass="95815">MSDHLDADFDLTICDREPITRLDQIQDFAFLIAMTNDWTVVRVSSNTHDFLAVSPEQLLGSRFDIWLTKAALHKIRTRVALLASTGSERLFGLTLVPGMPPLDVSIHFQEDLLIVEGEFSQKTDEPEVASMVRAMAARLAKANTFEKFHTDAARQVLAISGFDRVMIYRFDEEGAGEVIAESTRAGIESFLGLHYPASDIPQQARALYLRNPFRIISNVADTPVALLPPIDAVTPPLDLSMAVSRAVSPVHIEYLVNMGVAASLSISIIVEGRLWGLIACHATAPRLPSFVLRTAAELFGAMYSLMLESRQRHGSGEDERKARLLADRLIAMIAGDETLLRNAQWLQDMTRDVIECDGIAIHVGGTTHSHGATPSEQQIAILAHHLNGASPSRVFITDCLAEIHPPCAATADQAAGMMSIPISRSPRDYILLFRRERLSQIRWGGDPAKFQSADGGTPRISPRRSFEAFVEEIRGRSARFSDREQRMGEAIRQALIEVILRYSDAAIVERQRAAERQDLLIAELNHRVRNILALIRGLITQTGGASPAMARYTKALGGRIQALARAHDRITRQSWGPAPLAGVFEDEFAAHQGTKERLSLAGPAVLLQPKAISTMALVIHELVTNSSKYGALSMTGSVDVTIAMVDGEGIHLHWRESGGPPVAPPTRRGFGSVVLERAVPFDLEGTADLHFRPGGIEADFFIPQQHVFVPDDVAASDPTPARPPARPSSPPAELAAPPPEAVPALASDAPLRGALVLLVEDNMLIALEAEDMLRSLGAAEVFVAPTLVDAERLIAAHRFAFAMLDINIGRGTSFELATKLKRSGTPFIFASGYGDELALGRRASEEVVIQKPYERDHLLRAVHWVLRDAAAGPGSAERD</sequence>
<dbReference type="Gene3D" id="3.30.450.270">
    <property type="match status" value="1"/>
</dbReference>
<dbReference type="Gene3D" id="3.30.450.40">
    <property type="match status" value="1"/>
</dbReference>
<feature type="domain" description="Response regulatory" evidence="15">
    <location>
        <begin position="755"/>
        <end position="866"/>
    </location>
</feature>
<dbReference type="Proteomes" id="UP000319931">
    <property type="component" value="Unassembled WGS sequence"/>
</dbReference>
<dbReference type="PROSITE" id="PS50046">
    <property type="entry name" value="PHYTOCHROME_2"/>
    <property type="match status" value="1"/>
</dbReference>
<organism evidence="16 17">
    <name type="scientific">Sphingomonas glacialis</name>
    <dbReference type="NCBI Taxonomy" id="658225"/>
    <lineage>
        <taxon>Bacteria</taxon>
        <taxon>Pseudomonadati</taxon>
        <taxon>Pseudomonadota</taxon>
        <taxon>Alphaproteobacteria</taxon>
        <taxon>Sphingomonadales</taxon>
        <taxon>Sphingomonadaceae</taxon>
        <taxon>Sphingomonas</taxon>
    </lineage>
</organism>
<dbReference type="SUPFAM" id="SSF52172">
    <property type="entry name" value="CheY-like"/>
    <property type="match status" value="1"/>
</dbReference>
<evidence type="ECO:0000259" key="14">
    <source>
        <dbReference type="PROSITE" id="PS50046"/>
    </source>
</evidence>
<evidence type="ECO:0000256" key="2">
    <source>
        <dbReference type="ARBA" id="ARBA00012438"/>
    </source>
</evidence>
<evidence type="ECO:0000256" key="8">
    <source>
        <dbReference type="ARBA" id="ARBA00022777"/>
    </source>
</evidence>
<evidence type="ECO:0000313" key="17">
    <source>
        <dbReference type="Proteomes" id="UP000319931"/>
    </source>
</evidence>
<dbReference type="GO" id="GO:0005524">
    <property type="term" value="F:ATP binding"/>
    <property type="evidence" value="ECO:0007669"/>
    <property type="project" value="UniProtKB-KW"/>
</dbReference>
<dbReference type="Gene3D" id="3.40.50.2300">
    <property type="match status" value="1"/>
</dbReference>
<feature type="region of interest" description="Disordered" evidence="13">
    <location>
        <begin position="712"/>
        <end position="741"/>
    </location>
</feature>
<name>A0A502G080_9SPHN</name>
<dbReference type="InterPro" id="IPR009219">
    <property type="entry name" value="Bactrphtchr_CheY"/>
</dbReference>
<feature type="compositionally biased region" description="Pro residues" evidence="13">
    <location>
        <begin position="720"/>
        <end position="741"/>
    </location>
</feature>
<dbReference type="GO" id="GO:0009584">
    <property type="term" value="P:detection of visible light"/>
    <property type="evidence" value="ECO:0007669"/>
    <property type="project" value="InterPro"/>
</dbReference>
<evidence type="ECO:0000256" key="9">
    <source>
        <dbReference type="ARBA" id="ARBA00022840"/>
    </source>
</evidence>
<keyword evidence="5" id="KW-0716">Sensory transduction</keyword>
<keyword evidence="10" id="KW-0157">Chromophore</keyword>
<dbReference type="InterPro" id="IPR013515">
    <property type="entry name" value="Phytochrome_cen-reg"/>
</dbReference>
<dbReference type="InterPro" id="IPR016132">
    <property type="entry name" value="Phyto_chromo_attachment"/>
</dbReference>
<accession>A0A502G080</accession>
<keyword evidence="11" id="KW-0675">Receptor</keyword>
<protein>
    <recommendedName>
        <fullName evidence="2">histidine kinase</fullName>
        <ecNumber evidence="2">2.7.13.3</ecNumber>
    </recommendedName>
</protein>
<keyword evidence="3" id="KW-0600">Photoreceptor protein</keyword>
<evidence type="ECO:0000256" key="7">
    <source>
        <dbReference type="ARBA" id="ARBA00022741"/>
    </source>
</evidence>
<dbReference type="PRINTS" id="PR01033">
    <property type="entry name" value="PHYTOCHROME"/>
</dbReference>
<evidence type="ECO:0000256" key="10">
    <source>
        <dbReference type="ARBA" id="ARBA00022991"/>
    </source>
</evidence>
<dbReference type="PIRSF" id="PIRSF036397">
    <property type="entry name" value="Bactrphtchrm_rec"/>
    <property type="match status" value="1"/>
</dbReference>
<gene>
    <name evidence="16" type="ORF">EAH76_05060</name>
</gene>
<dbReference type="SMART" id="SM00448">
    <property type="entry name" value="REC"/>
    <property type="match status" value="1"/>
</dbReference>
<dbReference type="EMBL" id="RCZC01000002">
    <property type="protein sequence ID" value="TPG55238.1"/>
    <property type="molecule type" value="Genomic_DNA"/>
</dbReference>
<dbReference type="InterPro" id="IPR029016">
    <property type="entry name" value="GAF-like_dom_sf"/>
</dbReference>
<dbReference type="PANTHER" id="PTHR41523">
    <property type="entry name" value="TWO-COMPONENT SYSTEM SENSOR PROTEIN"/>
    <property type="match status" value="1"/>
</dbReference>
<evidence type="ECO:0000259" key="15">
    <source>
        <dbReference type="PROSITE" id="PS50110"/>
    </source>
</evidence>
<dbReference type="Pfam" id="PF07536">
    <property type="entry name" value="HWE_HK"/>
    <property type="match status" value="1"/>
</dbReference>
<dbReference type="InterPro" id="IPR013654">
    <property type="entry name" value="PAS_2"/>
</dbReference>
<dbReference type="AlphaFoldDB" id="A0A502G080"/>
<reference evidence="16 17" key="1">
    <citation type="journal article" date="2019" name="Environ. Microbiol.">
        <title>Species interactions and distinct microbial communities in high Arctic permafrost affected cryosols are associated with the CH4 and CO2 gas fluxes.</title>
        <authorList>
            <person name="Altshuler I."/>
            <person name="Hamel J."/>
            <person name="Turney S."/>
            <person name="Magnuson E."/>
            <person name="Levesque R."/>
            <person name="Greer C."/>
            <person name="Whyte L.G."/>
        </authorList>
    </citation>
    <scope>NUCLEOTIDE SEQUENCE [LARGE SCALE GENOMIC DNA]</scope>
    <source>
        <strain evidence="16 17">E6.1</strain>
    </source>
</reference>
<dbReference type="Pfam" id="PF00072">
    <property type="entry name" value="Response_reg"/>
    <property type="match status" value="1"/>
</dbReference>
<dbReference type="GO" id="GO:0009881">
    <property type="term" value="F:photoreceptor activity"/>
    <property type="evidence" value="ECO:0007669"/>
    <property type="project" value="UniProtKB-KW"/>
</dbReference>
<dbReference type="Gene3D" id="3.30.450.20">
    <property type="entry name" value="PAS domain"/>
    <property type="match status" value="1"/>
</dbReference>
<proteinExistence type="predicted"/>
<dbReference type="InterPro" id="IPR003018">
    <property type="entry name" value="GAF"/>
</dbReference>
<dbReference type="GO" id="GO:0004673">
    <property type="term" value="F:protein histidine kinase activity"/>
    <property type="evidence" value="ECO:0007669"/>
    <property type="project" value="UniProtKB-EC"/>
</dbReference>
<dbReference type="Pfam" id="PF08446">
    <property type="entry name" value="PAS_2"/>
    <property type="match status" value="1"/>
</dbReference>
<keyword evidence="17" id="KW-1185">Reference proteome</keyword>
<keyword evidence="4 12" id="KW-0597">Phosphoprotein</keyword>
<dbReference type="SUPFAM" id="SSF55781">
    <property type="entry name" value="GAF domain-like"/>
    <property type="match status" value="2"/>
</dbReference>
<dbReference type="PANTHER" id="PTHR41523:SF7">
    <property type="entry name" value="HISTIDINE KINASE"/>
    <property type="match status" value="1"/>
</dbReference>
<dbReference type="Pfam" id="PF01590">
    <property type="entry name" value="GAF"/>
    <property type="match status" value="1"/>
</dbReference>
<dbReference type="InterPro" id="IPR035965">
    <property type="entry name" value="PAS-like_dom_sf"/>
</dbReference>
<dbReference type="SMART" id="SM00911">
    <property type="entry name" value="HWE_HK"/>
    <property type="match status" value="1"/>
</dbReference>
<feature type="domain" description="Phytochrome chromophore attachment site" evidence="14">
    <location>
        <begin position="144"/>
        <end position="301"/>
    </location>
</feature>
<comment type="caution">
    <text evidence="16">The sequence shown here is derived from an EMBL/GenBank/DDBJ whole genome shotgun (WGS) entry which is preliminary data.</text>
</comment>
<evidence type="ECO:0000256" key="5">
    <source>
        <dbReference type="ARBA" id="ARBA00022606"/>
    </source>
</evidence>
<evidence type="ECO:0000256" key="12">
    <source>
        <dbReference type="PROSITE-ProRule" id="PRU00169"/>
    </source>
</evidence>
<keyword evidence="8" id="KW-0418">Kinase</keyword>
<evidence type="ECO:0000256" key="1">
    <source>
        <dbReference type="ARBA" id="ARBA00000085"/>
    </source>
</evidence>
<dbReference type="GO" id="GO:0006355">
    <property type="term" value="P:regulation of DNA-templated transcription"/>
    <property type="evidence" value="ECO:0007669"/>
    <property type="project" value="InterPro"/>
</dbReference>
<feature type="modified residue" description="4-aspartylphosphate" evidence="12">
    <location>
        <position position="805"/>
    </location>
</feature>
<dbReference type="PROSITE" id="PS50110">
    <property type="entry name" value="RESPONSE_REGULATORY"/>
    <property type="match status" value="1"/>
</dbReference>
<keyword evidence="9" id="KW-0067">ATP-binding</keyword>
<dbReference type="EC" id="2.7.13.3" evidence="2"/>
<dbReference type="InterPro" id="IPR011102">
    <property type="entry name" value="Sig_transdc_His_kinase_HWE"/>
</dbReference>
<dbReference type="InterPro" id="IPR001789">
    <property type="entry name" value="Sig_transdc_resp-reg_receiver"/>
</dbReference>
<comment type="catalytic activity">
    <reaction evidence="1">
        <text>ATP + protein L-histidine = ADP + protein N-phospho-L-histidine.</text>
        <dbReference type="EC" id="2.7.13.3"/>
    </reaction>
</comment>
<dbReference type="SUPFAM" id="SSF55785">
    <property type="entry name" value="PYP-like sensor domain (PAS domain)"/>
    <property type="match status" value="1"/>
</dbReference>
<evidence type="ECO:0000256" key="13">
    <source>
        <dbReference type="SAM" id="MobiDB-lite"/>
    </source>
</evidence>